<name>A0ABD0KZV0_9CAEN</name>
<gene>
    <name evidence="2" type="ORF">BaRGS_00016436</name>
</gene>
<organism evidence="2 3">
    <name type="scientific">Batillaria attramentaria</name>
    <dbReference type="NCBI Taxonomy" id="370345"/>
    <lineage>
        <taxon>Eukaryota</taxon>
        <taxon>Metazoa</taxon>
        <taxon>Spiralia</taxon>
        <taxon>Lophotrochozoa</taxon>
        <taxon>Mollusca</taxon>
        <taxon>Gastropoda</taxon>
        <taxon>Caenogastropoda</taxon>
        <taxon>Sorbeoconcha</taxon>
        <taxon>Cerithioidea</taxon>
        <taxon>Batillariidae</taxon>
        <taxon>Batillaria</taxon>
    </lineage>
</organism>
<evidence type="ECO:0000313" key="2">
    <source>
        <dbReference type="EMBL" id="KAK7492339.1"/>
    </source>
</evidence>
<feature type="compositionally biased region" description="Basic and acidic residues" evidence="1">
    <location>
        <begin position="37"/>
        <end position="53"/>
    </location>
</feature>
<evidence type="ECO:0000256" key="1">
    <source>
        <dbReference type="SAM" id="MobiDB-lite"/>
    </source>
</evidence>
<evidence type="ECO:0000313" key="3">
    <source>
        <dbReference type="Proteomes" id="UP001519460"/>
    </source>
</evidence>
<comment type="caution">
    <text evidence="2">The sequence shown here is derived from an EMBL/GenBank/DDBJ whole genome shotgun (WGS) entry which is preliminary data.</text>
</comment>
<sequence length="62" mass="6815">MIDSRKLPGSVLLSRMRPSSGRGSKQKLIGRQSNDNGKGDHSSRHHDRERASRDLSAITSEG</sequence>
<keyword evidence="3" id="KW-1185">Reference proteome</keyword>
<reference evidence="2 3" key="1">
    <citation type="journal article" date="2023" name="Sci. Data">
        <title>Genome assembly of the Korean intertidal mud-creeper Batillaria attramentaria.</title>
        <authorList>
            <person name="Patra A.K."/>
            <person name="Ho P.T."/>
            <person name="Jun S."/>
            <person name="Lee S.J."/>
            <person name="Kim Y."/>
            <person name="Won Y.J."/>
        </authorList>
    </citation>
    <scope>NUCLEOTIDE SEQUENCE [LARGE SCALE GENOMIC DNA]</scope>
    <source>
        <strain evidence="2">Wonlab-2016</strain>
    </source>
</reference>
<protein>
    <submittedName>
        <fullName evidence="2">Uncharacterized protein</fullName>
    </submittedName>
</protein>
<dbReference type="Proteomes" id="UP001519460">
    <property type="component" value="Unassembled WGS sequence"/>
</dbReference>
<feature type="region of interest" description="Disordered" evidence="1">
    <location>
        <begin position="1"/>
        <end position="62"/>
    </location>
</feature>
<dbReference type="AlphaFoldDB" id="A0ABD0KZV0"/>
<proteinExistence type="predicted"/>
<dbReference type="EMBL" id="JACVVK020000104">
    <property type="protein sequence ID" value="KAK7492339.1"/>
    <property type="molecule type" value="Genomic_DNA"/>
</dbReference>
<feature type="non-terminal residue" evidence="2">
    <location>
        <position position="62"/>
    </location>
</feature>
<accession>A0ABD0KZV0</accession>